<dbReference type="Proteomes" id="UP001200034">
    <property type="component" value="Unassembled WGS sequence"/>
</dbReference>
<proteinExistence type="predicted"/>
<dbReference type="EMBL" id="JAJJHW010002585">
    <property type="protein sequence ID" value="KAH8371944.1"/>
    <property type="molecule type" value="Genomic_DNA"/>
</dbReference>
<dbReference type="Pfam" id="PF14895">
    <property type="entry name" value="PPPI_inhib"/>
    <property type="match status" value="1"/>
</dbReference>
<dbReference type="GO" id="GO:0019902">
    <property type="term" value="F:phosphatase binding"/>
    <property type="evidence" value="ECO:0007669"/>
    <property type="project" value="InterPro"/>
</dbReference>
<gene>
    <name evidence="1" type="ORF">KR093_009426</name>
</gene>
<keyword evidence="2" id="KW-1185">Reference proteome</keyword>
<name>A0AAD4PLA2_9MUSC</name>
<sequence>MIRIHADSFTPKYKSGKWSWDKNTDALHFQPHSDLEDANDRFIETNGYRFLRMINQEEEVIFRKLFTRSPVTYDTDIVVINDVRDLVLFMMPKEFLTKKFLDFMHKPPVHRLVHALIIYFEYFLRLVEFLLIRRDELSGNMAQVQSEQTNEMKRIFSSYLSQYRMLVARNYSIIIMGEGDMAAYYHTIPIVNISTKIKDKYFHEQFLAVAIQIIWISMHRRAYFIIEMEMNRLFRSEHFLMNNPQYLKFTPSERSLLYGRNNKMVNYRAQCSPMIQELTNVSDEDLPILWIGERKYRGDDYRIHELELEYIVPGPQLRMIDISHGILGHPKRLYDTMLRLDWSKVRFNNFSKLHDPYHLVRQPNLRMPNIDEMKLRRLAKNYEHFYKIFRIYEPFDNDHIIQWTQREKILQAFCKAGIHLDIFSLCESQLTQEEKRNVPQIISKYYNVIYKFRKKSHIFLGDATSTNKKSFKFRGNDRFFYM</sequence>
<evidence type="ECO:0000313" key="2">
    <source>
        <dbReference type="Proteomes" id="UP001200034"/>
    </source>
</evidence>
<dbReference type="PANTHER" id="PTHR21055:SF3">
    <property type="entry name" value="PROTEIN PHOSPHATASE 1 REGULATORY SUBUNIT 36"/>
    <property type="match status" value="1"/>
</dbReference>
<evidence type="ECO:0000313" key="1">
    <source>
        <dbReference type="EMBL" id="KAH8371944.1"/>
    </source>
</evidence>
<dbReference type="PANTHER" id="PTHR21055">
    <property type="entry name" value="PROTEIN PHOSPHATASE 1 REGULATORY SUBUNIT 36"/>
    <property type="match status" value="1"/>
</dbReference>
<dbReference type="InterPro" id="IPR026142">
    <property type="entry name" value="Pro_pase_1_reg_su_36"/>
</dbReference>
<protein>
    <recommendedName>
        <fullName evidence="3">Protein phosphatase 1 regulatory subunit 36</fullName>
    </recommendedName>
</protein>
<reference evidence="1" key="1">
    <citation type="journal article" date="2021" name="Mol. Ecol. Resour.">
        <title>Phylogenomic analyses of the genus Drosophila reveals genomic signals of climate adaptation.</title>
        <authorList>
            <person name="Li F."/>
            <person name="Rane R.V."/>
            <person name="Luria V."/>
            <person name="Xiong Z."/>
            <person name="Chen J."/>
            <person name="Li Z."/>
            <person name="Catullo R.A."/>
            <person name="Griffin P.C."/>
            <person name="Schiffer M."/>
            <person name="Pearce S."/>
            <person name="Lee S.F."/>
            <person name="McElroy K."/>
            <person name="Stocker A."/>
            <person name="Shirriffs J."/>
            <person name="Cockerell F."/>
            <person name="Coppin C."/>
            <person name="Sgro C.M."/>
            <person name="Karger A."/>
            <person name="Cain J.W."/>
            <person name="Weber J.A."/>
            <person name="Santpere G."/>
            <person name="Kirschner M.W."/>
            <person name="Hoffmann A.A."/>
            <person name="Oakeshott J.G."/>
            <person name="Zhang G."/>
        </authorList>
    </citation>
    <scope>NUCLEOTIDE SEQUENCE</scope>
    <source>
        <strain evidence="1">BGI-SZ-2011g</strain>
    </source>
</reference>
<comment type="caution">
    <text evidence="1">The sequence shown here is derived from an EMBL/GenBank/DDBJ whole genome shotgun (WGS) entry which is preliminary data.</text>
</comment>
<accession>A0AAD4PLA2</accession>
<evidence type="ECO:0008006" key="3">
    <source>
        <dbReference type="Google" id="ProtNLM"/>
    </source>
</evidence>
<organism evidence="1 2">
    <name type="scientific">Drosophila rubida</name>
    <dbReference type="NCBI Taxonomy" id="30044"/>
    <lineage>
        <taxon>Eukaryota</taxon>
        <taxon>Metazoa</taxon>
        <taxon>Ecdysozoa</taxon>
        <taxon>Arthropoda</taxon>
        <taxon>Hexapoda</taxon>
        <taxon>Insecta</taxon>
        <taxon>Pterygota</taxon>
        <taxon>Neoptera</taxon>
        <taxon>Endopterygota</taxon>
        <taxon>Diptera</taxon>
        <taxon>Brachycera</taxon>
        <taxon>Muscomorpha</taxon>
        <taxon>Ephydroidea</taxon>
        <taxon>Drosophilidae</taxon>
        <taxon>Drosophila</taxon>
    </lineage>
</organism>
<dbReference type="AlphaFoldDB" id="A0AAD4PLA2"/>